<dbReference type="InterPro" id="IPR038390">
    <property type="entry name" value="Metal_Tscrpt_repr_sf"/>
</dbReference>
<dbReference type="PANTHER" id="PTHR33677">
    <property type="entry name" value="TRANSCRIPTIONAL REPRESSOR FRMR-RELATED"/>
    <property type="match status" value="1"/>
</dbReference>
<dbReference type="Gene3D" id="1.20.58.1000">
    <property type="entry name" value="Metal-sensitive repressor, helix protomer"/>
    <property type="match status" value="1"/>
</dbReference>
<sequence>MDYSKQIVNRLNRVDGQLHGVLRMIEDSRECTDIVTQLSAIKGALDRTIGLIVSENLEQCVRTSIAEGHSSDEHVKQAVQLLMKSR</sequence>
<dbReference type="AlphaFoldDB" id="A0A9X3LGK8"/>
<dbReference type="GO" id="GO:0046872">
    <property type="term" value="F:metal ion binding"/>
    <property type="evidence" value="ECO:0007669"/>
    <property type="project" value="InterPro"/>
</dbReference>
<dbReference type="Proteomes" id="UP001152173">
    <property type="component" value="Unassembled WGS sequence"/>
</dbReference>
<dbReference type="EMBL" id="JAMKBJ010000003">
    <property type="protein sequence ID" value="MCZ8536601.1"/>
    <property type="molecule type" value="Genomic_DNA"/>
</dbReference>
<dbReference type="GO" id="GO:0003677">
    <property type="term" value="F:DNA binding"/>
    <property type="evidence" value="ECO:0007669"/>
    <property type="project" value="InterPro"/>
</dbReference>
<proteinExistence type="predicted"/>
<dbReference type="RefSeq" id="WP_269925699.1">
    <property type="nucleotide sequence ID" value="NZ_JAMKBJ010000003.1"/>
</dbReference>
<dbReference type="GO" id="GO:0045892">
    <property type="term" value="P:negative regulation of DNA-templated transcription"/>
    <property type="evidence" value="ECO:0007669"/>
    <property type="project" value="UniProtKB-ARBA"/>
</dbReference>
<evidence type="ECO:0000313" key="1">
    <source>
        <dbReference type="EMBL" id="MCZ8536601.1"/>
    </source>
</evidence>
<accession>A0A9X3LGK8</accession>
<comment type="caution">
    <text evidence="1">The sequence shown here is derived from an EMBL/GenBank/DDBJ whole genome shotgun (WGS) entry which is preliminary data.</text>
</comment>
<dbReference type="InterPro" id="IPR003735">
    <property type="entry name" value="Metal_Tscrpt_repr"/>
</dbReference>
<dbReference type="Pfam" id="PF02583">
    <property type="entry name" value="Trns_repr_metal"/>
    <property type="match status" value="1"/>
</dbReference>
<gene>
    <name evidence="1" type="ORF">M9R32_05320</name>
</gene>
<dbReference type="CDD" id="cd10155">
    <property type="entry name" value="BsYrkD-like_DUF156"/>
    <property type="match status" value="1"/>
</dbReference>
<protein>
    <submittedName>
        <fullName evidence="1">Metal-sensitive transcriptional regulator</fullName>
    </submittedName>
</protein>
<keyword evidence="2" id="KW-1185">Reference proteome</keyword>
<name>A0A9X3LGK8_9BACL</name>
<evidence type="ECO:0000313" key="2">
    <source>
        <dbReference type="Proteomes" id="UP001152173"/>
    </source>
</evidence>
<reference evidence="1" key="1">
    <citation type="submission" date="2022-05" db="EMBL/GenBank/DDBJ databases">
        <authorList>
            <person name="Colautti A."/>
            <person name="Iacumin L."/>
        </authorList>
    </citation>
    <scope>NUCLEOTIDE SEQUENCE</scope>
    <source>
        <strain evidence="1">SK 55</strain>
    </source>
</reference>
<dbReference type="PANTHER" id="PTHR33677:SF5">
    <property type="entry name" value="TRANSCRIPTIONAL REPRESSOR FRMR"/>
    <property type="match status" value="1"/>
</dbReference>
<organism evidence="1 2">
    <name type="scientific">Paenisporosarcina quisquiliarum</name>
    <dbReference type="NCBI Taxonomy" id="365346"/>
    <lineage>
        <taxon>Bacteria</taxon>
        <taxon>Bacillati</taxon>
        <taxon>Bacillota</taxon>
        <taxon>Bacilli</taxon>
        <taxon>Bacillales</taxon>
        <taxon>Caryophanaceae</taxon>
        <taxon>Paenisporosarcina</taxon>
    </lineage>
</organism>